<gene>
    <name evidence="1" type="ORF">A4S15_10095</name>
</gene>
<organism evidence="1 2">
    <name type="scientific">Candidatus Raskinella chloraquaticus</name>
    <dbReference type="NCBI Taxonomy" id="1951219"/>
    <lineage>
        <taxon>Bacteria</taxon>
        <taxon>Pseudomonadati</taxon>
        <taxon>Pseudomonadota</taxon>
        <taxon>Alphaproteobacteria</taxon>
        <taxon>Hyphomicrobiales</taxon>
        <taxon>Phreatobacteraceae</taxon>
        <taxon>Candidatus Raskinella</taxon>
    </lineage>
</organism>
<dbReference type="EMBL" id="LWDL01000017">
    <property type="protein sequence ID" value="OQW51817.1"/>
    <property type="molecule type" value="Genomic_DNA"/>
</dbReference>
<name>A0A1W9HWX7_9HYPH</name>
<protein>
    <submittedName>
        <fullName evidence="1">Uncharacterized protein</fullName>
    </submittedName>
</protein>
<reference evidence="1 2" key="1">
    <citation type="journal article" date="2017" name="Water Res.">
        <title>Comammox in drinking water systems.</title>
        <authorList>
            <person name="Wang Y."/>
            <person name="Ma L."/>
            <person name="Mao Y."/>
            <person name="Jiang X."/>
            <person name="Xia Y."/>
            <person name="Yu K."/>
            <person name="Li B."/>
            <person name="Zhang T."/>
        </authorList>
    </citation>
    <scope>NUCLEOTIDE SEQUENCE [LARGE SCALE GENOMIC DNA]</scope>
    <source>
        <strain evidence="1">SG_bin8</strain>
    </source>
</reference>
<proteinExistence type="predicted"/>
<dbReference type="Proteomes" id="UP000192872">
    <property type="component" value="Unassembled WGS sequence"/>
</dbReference>
<dbReference type="AlphaFoldDB" id="A0A1W9HWX7"/>
<dbReference type="RefSeq" id="WP_376802181.1">
    <property type="nucleotide sequence ID" value="NZ_DBNB01000034.1"/>
</dbReference>
<evidence type="ECO:0000313" key="1">
    <source>
        <dbReference type="EMBL" id="OQW51817.1"/>
    </source>
</evidence>
<dbReference type="STRING" id="1827387.A4S15_10095"/>
<evidence type="ECO:0000313" key="2">
    <source>
        <dbReference type="Proteomes" id="UP000192872"/>
    </source>
</evidence>
<sequence length="124" mass="13430">MAIDIGLGSVNNAQVLISLAESLGTGTQPRRIRAPTVTAEQAEGTFTGRLPDGRNVSFNVSDFRDGRARVRYSSANEVKNGQVQVNGNVLRFDNVQLAVLSNGRAQFSRVDPTTSRVQQATLQR</sequence>
<accession>A0A1W9HWX7</accession>
<comment type="caution">
    <text evidence="1">The sequence shown here is derived from an EMBL/GenBank/DDBJ whole genome shotgun (WGS) entry which is preliminary data.</text>
</comment>